<evidence type="ECO:0000313" key="3">
    <source>
        <dbReference type="RefSeq" id="XP_033537403.1"/>
    </source>
</evidence>
<evidence type="ECO:0000313" key="1">
    <source>
        <dbReference type="EMBL" id="KAF1815772.1"/>
    </source>
</evidence>
<organism evidence="1">
    <name type="scientific">Eremomyces bilateralis CBS 781.70</name>
    <dbReference type="NCBI Taxonomy" id="1392243"/>
    <lineage>
        <taxon>Eukaryota</taxon>
        <taxon>Fungi</taxon>
        <taxon>Dikarya</taxon>
        <taxon>Ascomycota</taxon>
        <taxon>Pezizomycotina</taxon>
        <taxon>Dothideomycetes</taxon>
        <taxon>Dothideomycetes incertae sedis</taxon>
        <taxon>Eremomycetales</taxon>
        <taxon>Eremomycetaceae</taxon>
        <taxon>Eremomyces</taxon>
    </lineage>
</organism>
<dbReference type="GeneID" id="54414873"/>
<dbReference type="OrthoDB" id="5383867at2759"/>
<protein>
    <submittedName>
        <fullName evidence="1 3">Uncharacterized protein</fullName>
    </submittedName>
</protein>
<keyword evidence="2" id="KW-1185">Reference proteome</keyword>
<evidence type="ECO:0000313" key="2">
    <source>
        <dbReference type="Proteomes" id="UP000504638"/>
    </source>
</evidence>
<reference evidence="1 3" key="1">
    <citation type="submission" date="2020-01" db="EMBL/GenBank/DDBJ databases">
        <authorList>
            <consortium name="DOE Joint Genome Institute"/>
            <person name="Haridas S."/>
            <person name="Albert R."/>
            <person name="Binder M."/>
            <person name="Bloem J."/>
            <person name="Labutti K."/>
            <person name="Salamov A."/>
            <person name="Andreopoulos B."/>
            <person name="Baker S.E."/>
            <person name="Barry K."/>
            <person name="Bills G."/>
            <person name="Bluhm B.H."/>
            <person name="Cannon C."/>
            <person name="Castanera R."/>
            <person name="Culley D.E."/>
            <person name="Daum C."/>
            <person name="Ezra D."/>
            <person name="Gonzalez J.B."/>
            <person name="Henrissat B."/>
            <person name="Kuo A."/>
            <person name="Liang C."/>
            <person name="Lipzen A."/>
            <person name="Lutzoni F."/>
            <person name="Magnuson J."/>
            <person name="Mondo S."/>
            <person name="Nolan M."/>
            <person name="Ohm R."/>
            <person name="Pangilinan J."/>
            <person name="Park H.-J."/>
            <person name="Ramirez L."/>
            <person name="Alfaro M."/>
            <person name="Sun H."/>
            <person name="Tritt A."/>
            <person name="Yoshinaga Y."/>
            <person name="Zwiers L.-H."/>
            <person name="Turgeon B.G."/>
            <person name="Goodwin S.B."/>
            <person name="Spatafora J.W."/>
            <person name="Crous P.W."/>
            <person name="Grigoriev I.V."/>
        </authorList>
    </citation>
    <scope>NUCLEOTIDE SEQUENCE</scope>
    <source>
        <strain evidence="1 3">CBS 781.70</strain>
    </source>
</reference>
<sequence>MLSELLGESSNISLHHFCHVRIKDGWESMTTDEKLTALFKTPEEKLWEFARVISKYVQTLQPLEPTRDILWRVKSDEAFQDQSGLPEPLITLKAFDEHLSVQHVKTPFNSFFSSWGRVLKRRKRCPHRGATNIRVIALWTEGLPVYDAYAIAEALRYSNDEQEPRRQLSYISDEWLMANADCDYTESGRVTAVFDRCGENRTMELWGPGKHPKPVNVAAGMLGMPGEMLRGNLKNIVHMRTGLTEDSAQFICLESSSLEV</sequence>
<reference evidence="3" key="2">
    <citation type="submission" date="2020-04" db="EMBL/GenBank/DDBJ databases">
        <authorList>
            <consortium name="NCBI Genome Project"/>
        </authorList>
    </citation>
    <scope>NUCLEOTIDE SEQUENCE</scope>
    <source>
        <strain evidence="3">CBS 781.70</strain>
    </source>
</reference>
<proteinExistence type="predicted"/>
<name>A0A6G1GCP5_9PEZI</name>
<dbReference type="Proteomes" id="UP000504638">
    <property type="component" value="Unplaced"/>
</dbReference>
<dbReference type="RefSeq" id="XP_033537403.1">
    <property type="nucleotide sequence ID" value="XM_033674303.1"/>
</dbReference>
<dbReference type="AlphaFoldDB" id="A0A6G1GCP5"/>
<accession>A0A6G1GCP5</accession>
<gene>
    <name evidence="1 3" type="ORF">P152DRAFT_196173</name>
</gene>
<reference evidence="3" key="3">
    <citation type="submission" date="2025-04" db="UniProtKB">
        <authorList>
            <consortium name="RefSeq"/>
        </authorList>
    </citation>
    <scope>IDENTIFICATION</scope>
    <source>
        <strain evidence="3">CBS 781.70</strain>
    </source>
</reference>
<dbReference type="EMBL" id="ML975151">
    <property type="protein sequence ID" value="KAF1815772.1"/>
    <property type="molecule type" value="Genomic_DNA"/>
</dbReference>